<evidence type="ECO:0000313" key="2">
    <source>
        <dbReference type="EMBL" id="KAG6418390.1"/>
    </source>
</evidence>
<dbReference type="Proteomes" id="UP000298416">
    <property type="component" value="Unassembled WGS sequence"/>
</dbReference>
<evidence type="ECO:0000313" key="3">
    <source>
        <dbReference type="Proteomes" id="UP000298416"/>
    </source>
</evidence>
<evidence type="ECO:0000256" key="1">
    <source>
        <dbReference type="SAM" id="MobiDB-lite"/>
    </source>
</evidence>
<dbReference type="AlphaFoldDB" id="A0A8X8XQT6"/>
<sequence>MITYTMCQNSETGKLIILPNNASLARAKESLKRLNLETSESDNADTSHFQESDAVNDTPDKTKGMPLVYTN</sequence>
<gene>
    <name evidence="2" type="ORF">SASPL_120594</name>
</gene>
<reference evidence="2" key="2">
    <citation type="submission" date="2020-08" db="EMBL/GenBank/DDBJ databases">
        <title>Plant Genome Project.</title>
        <authorList>
            <person name="Zhang R.-G."/>
        </authorList>
    </citation>
    <scope>NUCLEOTIDE SEQUENCE</scope>
    <source>
        <strain evidence="2">Huo1</strain>
        <tissue evidence="2">Leaf</tissue>
    </source>
</reference>
<reference evidence="2" key="1">
    <citation type="submission" date="2018-01" db="EMBL/GenBank/DDBJ databases">
        <authorList>
            <person name="Mao J.F."/>
        </authorList>
    </citation>
    <scope>NUCLEOTIDE SEQUENCE</scope>
    <source>
        <strain evidence="2">Huo1</strain>
        <tissue evidence="2">Leaf</tissue>
    </source>
</reference>
<proteinExistence type="predicted"/>
<feature type="compositionally biased region" description="Polar residues" evidence="1">
    <location>
        <begin position="44"/>
        <end position="55"/>
    </location>
</feature>
<dbReference type="EMBL" id="PNBA02000007">
    <property type="protein sequence ID" value="KAG6418390.1"/>
    <property type="molecule type" value="Genomic_DNA"/>
</dbReference>
<feature type="region of interest" description="Disordered" evidence="1">
    <location>
        <begin position="36"/>
        <end position="71"/>
    </location>
</feature>
<protein>
    <submittedName>
        <fullName evidence="2">Uncharacterized protein</fullName>
    </submittedName>
</protein>
<name>A0A8X8XQT6_SALSN</name>
<comment type="caution">
    <text evidence="2">The sequence shown here is derived from an EMBL/GenBank/DDBJ whole genome shotgun (WGS) entry which is preliminary data.</text>
</comment>
<organism evidence="2">
    <name type="scientific">Salvia splendens</name>
    <name type="common">Scarlet sage</name>
    <dbReference type="NCBI Taxonomy" id="180675"/>
    <lineage>
        <taxon>Eukaryota</taxon>
        <taxon>Viridiplantae</taxon>
        <taxon>Streptophyta</taxon>
        <taxon>Embryophyta</taxon>
        <taxon>Tracheophyta</taxon>
        <taxon>Spermatophyta</taxon>
        <taxon>Magnoliopsida</taxon>
        <taxon>eudicotyledons</taxon>
        <taxon>Gunneridae</taxon>
        <taxon>Pentapetalae</taxon>
        <taxon>asterids</taxon>
        <taxon>lamiids</taxon>
        <taxon>Lamiales</taxon>
        <taxon>Lamiaceae</taxon>
        <taxon>Nepetoideae</taxon>
        <taxon>Mentheae</taxon>
        <taxon>Salviinae</taxon>
        <taxon>Salvia</taxon>
        <taxon>Salvia subgen. Calosphace</taxon>
        <taxon>core Calosphace</taxon>
    </lineage>
</organism>
<accession>A0A8X8XQT6</accession>
<keyword evidence="3" id="KW-1185">Reference proteome</keyword>